<dbReference type="GO" id="GO:0055085">
    <property type="term" value="P:transmembrane transport"/>
    <property type="evidence" value="ECO:0007669"/>
    <property type="project" value="InterPro"/>
</dbReference>
<evidence type="ECO:0000256" key="3">
    <source>
        <dbReference type="ARBA" id="ARBA00022692"/>
    </source>
</evidence>
<feature type="transmembrane region" description="Helical" evidence="7">
    <location>
        <begin position="218"/>
        <end position="239"/>
    </location>
</feature>
<keyword evidence="6" id="KW-0813">Transport</keyword>
<protein>
    <submittedName>
        <fullName evidence="8">Metal ABC transporter permease</fullName>
    </submittedName>
</protein>
<proteinExistence type="inferred from homology"/>
<feature type="transmembrane region" description="Helical" evidence="7">
    <location>
        <begin position="245"/>
        <end position="261"/>
    </location>
</feature>
<dbReference type="Pfam" id="PF00950">
    <property type="entry name" value="ABC-3"/>
    <property type="match status" value="1"/>
</dbReference>
<dbReference type="PANTHER" id="PTHR30477:SF0">
    <property type="entry name" value="METAL TRANSPORT SYSTEM MEMBRANE PROTEIN TM_0125-RELATED"/>
    <property type="match status" value="1"/>
</dbReference>
<name>A0AA43UBZ8_9LACT</name>
<keyword evidence="5 7" id="KW-0472">Membrane</keyword>
<keyword evidence="3 6" id="KW-0812">Transmembrane</keyword>
<evidence type="ECO:0000313" key="9">
    <source>
        <dbReference type="Proteomes" id="UP001171751"/>
    </source>
</evidence>
<feature type="transmembrane region" description="Helical" evidence="7">
    <location>
        <begin position="52"/>
        <end position="78"/>
    </location>
</feature>
<dbReference type="AlphaFoldDB" id="A0AA43UBZ8"/>
<comment type="caution">
    <text evidence="8">The sequence shown here is derived from an EMBL/GenBank/DDBJ whole genome shotgun (WGS) entry which is preliminary data.</text>
</comment>
<feature type="transmembrane region" description="Helical" evidence="7">
    <location>
        <begin position="193"/>
        <end position="211"/>
    </location>
</feature>
<evidence type="ECO:0000256" key="5">
    <source>
        <dbReference type="ARBA" id="ARBA00023136"/>
    </source>
</evidence>
<comment type="similarity">
    <text evidence="2 6">Belongs to the ABC-3 integral membrane protein family.</text>
</comment>
<feature type="transmembrane region" description="Helical" evidence="7">
    <location>
        <begin position="131"/>
        <end position="148"/>
    </location>
</feature>
<evidence type="ECO:0000256" key="7">
    <source>
        <dbReference type="SAM" id="Phobius"/>
    </source>
</evidence>
<keyword evidence="9" id="KW-1185">Reference proteome</keyword>
<dbReference type="PANTHER" id="PTHR30477">
    <property type="entry name" value="ABC-TRANSPORTER METAL-BINDING PROTEIN"/>
    <property type="match status" value="1"/>
</dbReference>
<dbReference type="SUPFAM" id="SSF81345">
    <property type="entry name" value="ABC transporter involved in vitamin B12 uptake, BtuC"/>
    <property type="match status" value="1"/>
</dbReference>
<accession>A0AA43UBZ8</accession>
<gene>
    <name evidence="8" type="ORF">Q4F26_02375</name>
</gene>
<evidence type="ECO:0000256" key="1">
    <source>
        <dbReference type="ARBA" id="ARBA00004141"/>
    </source>
</evidence>
<evidence type="ECO:0000313" key="8">
    <source>
        <dbReference type="EMBL" id="MDO5457168.1"/>
    </source>
</evidence>
<feature type="transmembrane region" description="Helical" evidence="7">
    <location>
        <begin position="90"/>
        <end position="111"/>
    </location>
</feature>
<reference evidence="8" key="1">
    <citation type="submission" date="2023-07" db="EMBL/GenBank/DDBJ databases">
        <title>Between Cages and Wild: Unraveling the Impact of Captivity on Animal Microbiomes and Antimicrobial Resistance.</title>
        <authorList>
            <person name="Schmartz G.P."/>
            <person name="Rehner J."/>
            <person name="Schuff M.J."/>
            <person name="Becker S.L."/>
            <person name="Kravczyk M."/>
            <person name="Gurevich A."/>
            <person name="Francke R."/>
            <person name="Mueller R."/>
            <person name="Keller V."/>
            <person name="Keller A."/>
        </authorList>
    </citation>
    <scope>NUCLEOTIDE SEQUENCE</scope>
    <source>
        <strain evidence="8">S39M_St_73</strain>
    </source>
</reference>
<dbReference type="GO" id="GO:0043190">
    <property type="term" value="C:ATP-binding cassette (ABC) transporter complex"/>
    <property type="evidence" value="ECO:0007669"/>
    <property type="project" value="InterPro"/>
</dbReference>
<comment type="subcellular location">
    <subcellularLocation>
        <location evidence="6">Cell membrane</location>
        <topology evidence="6">Multi-pass membrane protein</topology>
    </subcellularLocation>
    <subcellularLocation>
        <location evidence="1">Membrane</location>
        <topology evidence="1">Multi-pass membrane protein</topology>
    </subcellularLocation>
</comment>
<dbReference type="Gene3D" id="1.10.3470.10">
    <property type="entry name" value="ABC transporter involved in vitamin B12 uptake, BtuC"/>
    <property type="match status" value="1"/>
</dbReference>
<keyword evidence="4 7" id="KW-1133">Transmembrane helix</keyword>
<evidence type="ECO:0000256" key="2">
    <source>
        <dbReference type="ARBA" id="ARBA00008034"/>
    </source>
</evidence>
<feature type="transmembrane region" description="Helical" evidence="7">
    <location>
        <begin position="12"/>
        <end position="32"/>
    </location>
</feature>
<dbReference type="InterPro" id="IPR037294">
    <property type="entry name" value="ABC_BtuC-like"/>
</dbReference>
<evidence type="ECO:0000256" key="6">
    <source>
        <dbReference type="RuleBase" id="RU003943"/>
    </source>
</evidence>
<organism evidence="8 9">
    <name type="scientific">Atopococcus tabaci</name>
    <dbReference type="NCBI Taxonomy" id="269774"/>
    <lineage>
        <taxon>Bacteria</taxon>
        <taxon>Bacillati</taxon>
        <taxon>Bacillota</taxon>
        <taxon>Bacilli</taxon>
        <taxon>Lactobacillales</taxon>
        <taxon>Carnobacteriaceae</taxon>
        <taxon>Atopococcus</taxon>
    </lineage>
</organism>
<sequence length="268" mass="29257">MEMFHYDFMIKAFLAAGLISIIAPVLGLYLILRRQSLVADTLSHVSLSGVALGLILGLNPTLTTMVFIAIMALVLDYLRYIYKSYSELSMAFVMSGGMALSFILLSINQSASATVNQFLFGSIVTVSNQQLLFLLVLTVIIIALYTIFKKPMYVLTFDEETAFVQGLPTRLMSQVFMVLTGLAIALMMPTVGVLLVSAILIFPAAIAMRLVTGFTKVILLGISIALIGMFSGLTASYYYDTPPGATIVMIYILIFSLSLIIQKIKAKI</sequence>
<evidence type="ECO:0000256" key="4">
    <source>
        <dbReference type="ARBA" id="ARBA00022989"/>
    </source>
</evidence>
<dbReference type="InterPro" id="IPR001626">
    <property type="entry name" value="ABC_TroCD"/>
</dbReference>
<dbReference type="GO" id="GO:0010043">
    <property type="term" value="P:response to zinc ion"/>
    <property type="evidence" value="ECO:0007669"/>
    <property type="project" value="TreeGrafter"/>
</dbReference>
<dbReference type="EMBL" id="JAUNQW010000006">
    <property type="protein sequence ID" value="MDO5457168.1"/>
    <property type="molecule type" value="Genomic_DNA"/>
</dbReference>
<dbReference type="Proteomes" id="UP001171751">
    <property type="component" value="Unassembled WGS sequence"/>
</dbReference>